<protein>
    <submittedName>
        <fullName evidence="2">Uncharacterized protein</fullName>
    </submittedName>
</protein>
<gene>
    <name evidence="2" type="ORF">VZT92_020374</name>
</gene>
<keyword evidence="3" id="KW-1185">Reference proteome</keyword>
<evidence type="ECO:0000313" key="3">
    <source>
        <dbReference type="Proteomes" id="UP001488805"/>
    </source>
</evidence>
<name>A0AAW1EEU5_ZOAVI</name>
<evidence type="ECO:0000256" key="1">
    <source>
        <dbReference type="SAM" id="MobiDB-lite"/>
    </source>
</evidence>
<dbReference type="Proteomes" id="UP001488805">
    <property type="component" value="Unassembled WGS sequence"/>
</dbReference>
<comment type="caution">
    <text evidence="2">The sequence shown here is derived from an EMBL/GenBank/DDBJ whole genome shotgun (WGS) entry which is preliminary data.</text>
</comment>
<organism evidence="2 3">
    <name type="scientific">Zoarces viviparus</name>
    <name type="common">Viviparous eelpout</name>
    <name type="synonym">Blennius viviparus</name>
    <dbReference type="NCBI Taxonomy" id="48416"/>
    <lineage>
        <taxon>Eukaryota</taxon>
        <taxon>Metazoa</taxon>
        <taxon>Chordata</taxon>
        <taxon>Craniata</taxon>
        <taxon>Vertebrata</taxon>
        <taxon>Euteleostomi</taxon>
        <taxon>Actinopterygii</taxon>
        <taxon>Neopterygii</taxon>
        <taxon>Teleostei</taxon>
        <taxon>Neoteleostei</taxon>
        <taxon>Acanthomorphata</taxon>
        <taxon>Eupercaria</taxon>
        <taxon>Perciformes</taxon>
        <taxon>Cottioidei</taxon>
        <taxon>Zoarcales</taxon>
        <taxon>Zoarcidae</taxon>
        <taxon>Zoarcinae</taxon>
        <taxon>Zoarces</taxon>
    </lineage>
</organism>
<proteinExistence type="predicted"/>
<sequence length="84" mass="9799">MSTALYPKAPHCFQYVAWTPMTCDPRQKCSNKSRDVVGTGRPIHKDPTPKNKRVEPVRPFGRRLHPIIQHKELMVYRPHNNPQI</sequence>
<reference evidence="2 3" key="1">
    <citation type="journal article" date="2024" name="Genome Biol. Evol.">
        <title>Chromosome-level genome assembly of the viviparous eelpout Zoarces viviparus.</title>
        <authorList>
            <person name="Fuhrmann N."/>
            <person name="Brasseur M.V."/>
            <person name="Bakowski C.E."/>
            <person name="Podsiadlowski L."/>
            <person name="Prost S."/>
            <person name="Krehenwinkel H."/>
            <person name="Mayer C."/>
        </authorList>
    </citation>
    <scope>NUCLEOTIDE SEQUENCE [LARGE SCALE GENOMIC DNA]</scope>
    <source>
        <strain evidence="2">NO-MEL_2022_Ind0_liver</strain>
    </source>
</reference>
<evidence type="ECO:0000313" key="2">
    <source>
        <dbReference type="EMBL" id="KAK9520492.1"/>
    </source>
</evidence>
<dbReference type="EMBL" id="JBCEZU010000329">
    <property type="protein sequence ID" value="KAK9520492.1"/>
    <property type="molecule type" value="Genomic_DNA"/>
</dbReference>
<dbReference type="AlphaFoldDB" id="A0AAW1EEU5"/>
<feature type="compositionally biased region" description="Basic and acidic residues" evidence="1">
    <location>
        <begin position="43"/>
        <end position="56"/>
    </location>
</feature>
<accession>A0AAW1EEU5</accession>
<feature type="region of interest" description="Disordered" evidence="1">
    <location>
        <begin position="27"/>
        <end position="63"/>
    </location>
</feature>